<accession>A0A1M7UC25</accession>
<dbReference type="PROSITE" id="PS51301">
    <property type="entry name" value="KILA_N"/>
    <property type="match status" value="1"/>
</dbReference>
<dbReference type="EMBL" id="FRDN01000010">
    <property type="protein sequence ID" value="SHN80437.1"/>
    <property type="molecule type" value="Genomic_DNA"/>
</dbReference>
<dbReference type="Pfam" id="PF04383">
    <property type="entry name" value="KilA-N"/>
    <property type="match status" value="1"/>
</dbReference>
<name>A0A1M7UC25_9FIRM</name>
<organism evidence="2 3">
    <name type="scientific">Desulfitobacterium chlororespirans DSM 11544</name>
    <dbReference type="NCBI Taxonomy" id="1121395"/>
    <lineage>
        <taxon>Bacteria</taxon>
        <taxon>Bacillati</taxon>
        <taxon>Bacillota</taxon>
        <taxon>Clostridia</taxon>
        <taxon>Eubacteriales</taxon>
        <taxon>Desulfitobacteriaceae</taxon>
        <taxon>Desulfitobacterium</taxon>
    </lineage>
</organism>
<dbReference type="AlphaFoldDB" id="A0A1M7UC25"/>
<evidence type="ECO:0000259" key="1">
    <source>
        <dbReference type="PROSITE" id="PS51301"/>
    </source>
</evidence>
<reference evidence="3" key="1">
    <citation type="submission" date="2016-12" db="EMBL/GenBank/DDBJ databases">
        <authorList>
            <person name="Varghese N."/>
            <person name="Submissions S."/>
        </authorList>
    </citation>
    <scope>NUCLEOTIDE SEQUENCE [LARGE SCALE GENOMIC DNA]</scope>
    <source>
        <strain evidence="3">DSM 11544</strain>
    </source>
</reference>
<dbReference type="InterPro" id="IPR017880">
    <property type="entry name" value="KilA_N"/>
</dbReference>
<sequence length="289" mass="32894">MTLDKKWKGTIYADGQEIAVFSSGDNNDYISLTDIARFKSDEPNDVIRNWMRGKDTLEFLGLWEQLNNSDFKPVEFEGFKMQAGSNAFTMSPQKWISGTNAIGIISRSGRYGGTFAHRDIAFEFASWISAEFKLYIIKDYQRLKLDENSRLSLGWNLNRTLAKINYRIHTDAIKEKLIPADISPQQQSITYANEADVLNVALFGQTAKEWRTANPDTKGNIRDQASLQQLIILANLESLNAEFIRQDIPQNERLLRLNISAQQMMRSLLQSASMKKLNALGTAKLQKED</sequence>
<dbReference type="Proteomes" id="UP000184010">
    <property type="component" value="Unassembled WGS sequence"/>
</dbReference>
<proteinExistence type="predicted"/>
<protein>
    <submittedName>
        <fullName evidence="2">KilA-N domain-containing protein</fullName>
    </submittedName>
</protein>
<dbReference type="RefSeq" id="WP_072773726.1">
    <property type="nucleotide sequence ID" value="NZ_FRDN01000010.1"/>
</dbReference>
<feature type="domain" description="KilA-N" evidence="1">
    <location>
        <begin position="9"/>
        <end position="143"/>
    </location>
</feature>
<gene>
    <name evidence="2" type="ORF">SAMN02745215_03424</name>
</gene>
<dbReference type="SMART" id="SM01252">
    <property type="entry name" value="KilA-N"/>
    <property type="match status" value="1"/>
</dbReference>
<dbReference type="InterPro" id="IPR018004">
    <property type="entry name" value="KilA/APSES_HTH"/>
</dbReference>
<keyword evidence="3" id="KW-1185">Reference proteome</keyword>
<evidence type="ECO:0000313" key="3">
    <source>
        <dbReference type="Proteomes" id="UP000184010"/>
    </source>
</evidence>
<evidence type="ECO:0000313" key="2">
    <source>
        <dbReference type="EMBL" id="SHN80437.1"/>
    </source>
</evidence>